<protein>
    <submittedName>
        <fullName evidence="2">Uncharacterized protein</fullName>
    </submittedName>
</protein>
<proteinExistence type="predicted"/>
<organism evidence="2">
    <name type="scientific">Lotharella globosa</name>
    <dbReference type="NCBI Taxonomy" id="91324"/>
    <lineage>
        <taxon>Eukaryota</taxon>
        <taxon>Sar</taxon>
        <taxon>Rhizaria</taxon>
        <taxon>Cercozoa</taxon>
        <taxon>Chlorarachniophyceae</taxon>
        <taxon>Lotharella</taxon>
    </lineage>
</organism>
<evidence type="ECO:0000313" key="2">
    <source>
        <dbReference type="EMBL" id="CAE0663153.1"/>
    </source>
</evidence>
<accession>A0A7S3YVS2</accession>
<feature type="region of interest" description="Disordered" evidence="1">
    <location>
        <begin position="1"/>
        <end position="28"/>
    </location>
</feature>
<name>A0A7S3YVS2_9EUKA</name>
<dbReference type="AlphaFoldDB" id="A0A7S3YVS2"/>
<dbReference type="EMBL" id="HBIV01020427">
    <property type="protein sequence ID" value="CAE0663153.1"/>
    <property type="molecule type" value="Transcribed_RNA"/>
</dbReference>
<sequence>MPRKKDSEETKQRRPGGGLGGFDEYEDSDPVYNLDTTIGKPTISTSIAKSPLSYHRTAKRYYKDRFDEKDPHLWKRDHTVCKRTEVDPYHTTNWSKSTMLSKDKTKAIDWRKSIKKIHQFHVKLMPQRGEMQPISYFSSDPNVHGKLLTIS</sequence>
<feature type="compositionally biased region" description="Basic and acidic residues" evidence="1">
    <location>
        <begin position="1"/>
        <end position="12"/>
    </location>
</feature>
<evidence type="ECO:0000256" key="1">
    <source>
        <dbReference type="SAM" id="MobiDB-lite"/>
    </source>
</evidence>
<reference evidence="2" key="1">
    <citation type="submission" date="2021-01" db="EMBL/GenBank/DDBJ databases">
        <authorList>
            <person name="Corre E."/>
            <person name="Pelletier E."/>
            <person name="Niang G."/>
            <person name="Scheremetjew M."/>
            <person name="Finn R."/>
            <person name="Kale V."/>
            <person name="Holt S."/>
            <person name="Cochrane G."/>
            <person name="Meng A."/>
            <person name="Brown T."/>
            <person name="Cohen L."/>
        </authorList>
    </citation>
    <scope>NUCLEOTIDE SEQUENCE</scope>
    <source>
        <strain evidence="2">CCCM811</strain>
    </source>
</reference>
<gene>
    <name evidence="2" type="ORF">LGLO00237_LOCUS14755</name>
</gene>